<organism evidence="2 3">
    <name type="scientific">Colocasia esculenta</name>
    <name type="common">Wild taro</name>
    <name type="synonym">Arum esculentum</name>
    <dbReference type="NCBI Taxonomy" id="4460"/>
    <lineage>
        <taxon>Eukaryota</taxon>
        <taxon>Viridiplantae</taxon>
        <taxon>Streptophyta</taxon>
        <taxon>Embryophyta</taxon>
        <taxon>Tracheophyta</taxon>
        <taxon>Spermatophyta</taxon>
        <taxon>Magnoliopsida</taxon>
        <taxon>Liliopsida</taxon>
        <taxon>Araceae</taxon>
        <taxon>Aroideae</taxon>
        <taxon>Colocasieae</taxon>
        <taxon>Colocasia</taxon>
    </lineage>
</organism>
<feature type="compositionally biased region" description="Basic residues" evidence="1">
    <location>
        <begin position="54"/>
        <end position="65"/>
    </location>
</feature>
<reference evidence="2" key="1">
    <citation type="submission" date="2017-07" db="EMBL/GenBank/DDBJ databases">
        <title>Taro Niue Genome Assembly and Annotation.</title>
        <authorList>
            <person name="Atibalentja N."/>
            <person name="Keating K."/>
            <person name="Fields C.J."/>
        </authorList>
    </citation>
    <scope>NUCLEOTIDE SEQUENCE</scope>
    <source>
        <strain evidence="2">Niue_2</strain>
        <tissue evidence="2">Leaf</tissue>
    </source>
</reference>
<evidence type="ECO:0000256" key="1">
    <source>
        <dbReference type="SAM" id="MobiDB-lite"/>
    </source>
</evidence>
<name>A0A843WHX6_COLES</name>
<feature type="region of interest" description="Disordered" evidence="1">
    <location>
        <begin position="48"/>
        <end position="95"/>
    </location>
</feature>
<dbReference type="AlphaFoldDB" id="A0A843WHX6"/>
<dbReference type="EMBL" id="NMUH01003806">
    <property type="protein sequence ID" value="MQM07147.1"/>
    <property type="molecule type" value="Genomic_DNA"/>
</dbReference>
<feature type="compositionally biased region" description="Acidic residues" evidence="1">
    <location>
        <begin position="76"/>
        <end position="86"/>
    </location>
</feature>
<proteinExistence type="predicted"/>
<accession>A0A843WHX6</accession>
<evidence type="ECO:0000313" key="3">
    <source>
        <dbReference type="Proteomes" id="UP000652761"/>
    </source>
</evidence>
<protein>
    <submittedName>
        <fullName evidence="2">Uncharacterized protein</fullName>
    </submittedName>
</protein>
<dbReference type="Proteomes" id="UP000652761">
    <property type="component" value="Unassembled WGS sequence"/>
</dbReference>
<comment type="caution">
    <text evidence="2">The sequence shown here is derived from an EMBL/GenBank/DDBJ whole genome shotgun (WGS) entry which is preliminary data.</text>
</comment>
<gene>
    <name evidence="2" type="ORF">Taro_039985</name>
</gene>
<evidence type="ECO:0000313" key="2">
    <source>
        <dbReference type="EMBL" id="MQM07147.1"/>
    </source>
</evidence>
<sequence>MRDTMNVITRLGRTINERLDAMAEVEGYRMKLGIYVAYDMRCTNQRLTPEQKHYQRRRKMLKKGKAVGSDDSTQSPDDDDDGDDDGAAAGMVQKLGRIGIGSAESARFWASRSEPG</sequence>
<keyword evidence="3" id="KW-1185">Reference proteome</keyword>